<evidence type="ECO:0000313" key="28">
    <source>
        <dbReference type="EMBL" id="BDG59297.1"/>
    </source>
</evidence>
<evidence type="ECO:0000256" key="2">
    <source>
        <dbReference type="ARBA" id="ARBA00004401"/>
    </source>
</evidence>
<evidence type="ECO:0000256" key="23">
    <source>
        <dbReference type="ARBA" id="ARBA00049902"/>
    </source>
</evidence>
<evidence type="ECO:0000256" key="20">
    <source>
        <dbReference type="ARBA" id="ARBA00023316"/>
    </source>
</evidence>
<evidence type="ECO:0000256" key="8">
    <source>
        <dbReference type="ARBA" id="ARBA00022670"/>
    </source>
</evidence>
<evidence type="ECO:0000256" key="14">
    <source>
        <dbReference type="ARBA" id="ARBA00022968"/>
    </source>
</evidence>
<evidence type="ECO:0000256" key="7">
    <source>
        <dbReference type="ARBA" id="ARBA00022645"/>
    </source>
</evidence>
<evidence type="ECO:0000256" key="19">
    <source>
        <dbReference type="ARBA" id="ARBA00023268"/>
    </source>
</evidence>
<dbReference type="SUPFAM" id="SSF56601">
    <property type="entry name" value="beta-lactamase/transpeptidase-like"/>
    <property type="match status" value="1"/>
</dbReference>
<comment type="pathway">
    <text evidence="3">Cell wall biogenesis; peptidoglycan biosynthesis.</text>
</comment>
<keyword evidence="8" id="KW-0645">Protease</keyword>
<dbReference type="GO" id="GO:0009002">
    <property type="term" value="F:serine-type D-Ala-D-Ala carboxypeptidase activity"/>
    <property type="evidence" value="ECO:0007669"/>
    <property type="project" value="UniProtKB-EC"/>
</dbReference>
<protein>
    <recommendedName>
        <fullName evidence="5">Penicillin-binding protein 1A</fullName>
        <ecNumber evidence="22">2.4.99.28</ecNumber>
        <ecNumber evidence="4">3.4.16.4</ecNumber>
    </recommendedName>
</protein>
<keyword evidence="9" id="KW-0328">Glycosyltransferase</keyword>
<dbReference type="InterPro" id="IPR001264">
    <property type="entry name" value="Glyco_trans_51"/>
</dbReference>
<feature type="compositionally biased region" description="Polar residues" evidence="24">
    <location>
        <begin position="908"/>
        <end position="918"/>
    </location>
</feature>
<sequence>MDAGRSEIVRPAGPEVAPGQAAPGPAGSRVRRAVRGLLRSLKWTAALAALLVTANVAYALLTLPSFPPGGFAPGRASMVYDRDANPVGPLSGHVFRIPVRFGEIPRHLREAFVASEDVRFYQHPGVDLRGIARALWADLRAGGIREGGSTITQQVVKNALLSPRQTLRRKIQEAVLAIALERRYSKDEILTLYLNQIYLGGGAYGVGAAAQLYFRKPVSDLTLGEAATLAGLAPAPERYNPFRRPDLARERRNAVLDRMVAAGFLDPQQAEREKARPLRLRPGDPPERQDPHPWFTDVVRQELEARYGLDERVVGLMGLKVYTTLDRRTQQAAERALARPANFPRGAPEGLEAAVAAIDPRTGEVRALAGGRRYAVREGLNRATDARRQPGSAIKPVLVYAPAFELAGLTPDSEVDDSPLDIGGYRPQNPDGKFRGRVTVREAARLSLNVPAVRILQQVGVDRARRFAEGLGIPFDPSDRTLALALGGMARGVTPLELAAAYQAFANGGTYIGPHVIVRVEAADGVLPAREPVRRRAMSPRTAYWVTDVLRTAVRSGTGRAALLDRPMAGKTGTVELPATPEFEGVEGNSDAWFAGYTPDLVMAVWMGYDRTDRQHYLPPSVSGSTYPARIWRQIAANALAGRPPLEFPGPDGRIPPPPKPAPAPTPAPAPPEPAPVGPEPAPVPTPPLPAVVDLAAAPGPRPGTVALTWRVEAAAPAPAPGAPAAPDGPGAPGTGAPPPTPPDFAPAPAAVQYFVFRGDTPDVPADPDHLLQIVAAPPAVDAPPGPGTYYYRVAAVDPRTGQIGPPSAAVRVDVVAAPSDSGSAPATGPAQPPAEEAAPAPPEAGSGPGSPSGPTPGSPSGPTPGSPSGPTPGSPPGSGSGTSGTGAGPAPEAGGPGPGGESPPQVTPQGSAQAPPG</sequence>
<dbReference type="InterPro" id="IPR012338">
    <property type="entry name" value="Beta-lactam/transpept-like"/>
</dbReference>
<evidence type="ECO:0000256" key="4">
    <source>
        <dbReference type="ARBA" id="ARBA00012448"/>
    </source>
</evidence>
<feature type="compositionally biased region" description="Low complexity" evidence="24">
    <location>
        <begin position="822"/>
        <end position="839"/>
    </location>
</feature>
<evidence type="ECO:0000256" key="5">
    <source>
        <dbReference type="ARBA" id="ARBA00018638"/>
    </source>
</evidence>
<evidence type="ECO:0000256" key="15">
    <source>
        <dbReference type="ARBA" id="ARBA00022984"/>
    </source>
</evidence>
<feature type="compositionally biased region" description="Basic and acidic residues" evidence="24">
    <location>
        <begin position="270"/>
        <end position="291"/>
    </location>
</feature>
<keyword evidence="19" id="KW-0511">Multifunctional enzyme</keyword>
<feature type="region of interest" description="Disordered" evidence="24">
    <location>
        <begin position="270"/>
        <end position="293"/>
    </location>
</feature>
<dbReference type="GO" id="GO:0008658">
    <property type="term" value="F:penicillin binding"/>
    <property type="evidence" value="ECO:0007669"/>
    <property type="project" value="InterPro"/>
</dbReference>
<dbReference type="Gene3D" id="1.10.3810.10">
    <property type="entry name" value="Biosynthetic peptidoglycan transglycosylase-like"/>
    <property type="match status" value="1"/>
</dbReference>
<evidence type="ECO:0000313" key="29">
    <source>
        <dbReference type="Proteomes" id="UP001163687"/>
    </source>
</evidence>
<dbReference type="Pfam" id="PF00905">
    <property type="entry name" value="Transpeptidase"/>
    <property type="match status" value="1"/>
</dbReference>
<dbReference type="NCBIfam" id="TIGR02074">
    <property type="entry name" value="PBP_1a_fam"/>
    <property type="match status" value="1"/>
</dbReference>
<keyword evidence="20" id="KW-0961">Cell wall biogenesis/degradation</keyword>
<evidence type="ECO:0000256" key="6">
    <source>
        <dbReference type="ARBA" id="ARBA00022475"/>
    </source>
</evidence>
<feature type="region of interest" description="Disordered" evidence="24">
    <location>
        <begin position="802"/>
        <end position="918"/>
    </location>
</feature>
<keyword evidence="29" id="KW-1185">Reference proteome</keyword>
<evidence type="ECO:0000256" key="10">
    <source>
        <dbReference type="ARBA" id="ARBA00022679"/>
    </source>
</evidence>
<evidence type="ECO:0000259" key="26">
    <source>
        <dbReference type="Pfam" id="PF00905"/>
    </source>
</evidence>
<feature type="domain" description="Glycosyl transferase family 51" evidence="27">
    <location>
        <begin position="96"/>
        <end position="259"/>
    </location>
</feature>
<dbReference type="Gene3D" id="3.40.710.10">
    <property type="entry name" value="DD-peptidase/beta-lactamase superfamily"/>
    <property type="match status" value="1"/>
</dbReference>
<dbReference type="EMBL" id="AP025628">
    <property type="protein sequence ID" value="BDG59297.1"/>
    <property type="molecule type" value="Genomic_DNA"/>
</dbReference>
<keyword evidence="14" id="KW-0735">Signal-anchor</keyword>
<evidence type="ECO:0000256" key="22">
    <source>
        <dbReference type="ARBA" id="ARBA00044770"/>
    </source>
</evidence>
<evidence type="ECO:0000256" key="11">
    <source>
        <dbReference type="ARBA" id="ARBA00022692"/>
    </source>
</evidence>
<feature type="compositionally biased region" description="Gly residues" evidence="24">
    <location>
        <begin position="877"/>
        <end position="888"/>
    </location>
</feature>
<dbReference type="RefSeq" id="WP_264843424.1">
    <property type="nucleotide sequence ID" value="NZ_AP025628.1"/>
</dbReference>
<dbReference type="GO" id="GO:0030288">
    <property type="term" value="C:outer membrane-bounded periplasmic space"/>
    <property type="evidence" value="ECO:0007669"/>
    <property type="project" value="TreeGrafter"/>
</dbReference>
<dbReference type="InterPro" id="IPR001460">
    <property type="entry name" value="PCN-bd_Tpept"/>
</dbReference>
<dbReference type="EC" id="3.4.16.4" evidence="4"/>
<comment type="function">
    <text evidence="1">Cell wall formation. Synthesis of cross-linked peptidoglycan from the lipid intermediates. The enzyme has a penicillin-insensitive transglycosylase N-terminal domain (formation of linear glycan strands) and a penicillin-sensitive transpeptidase C-terminal domain (cross-linking of the peptide subunits).</text>
</comment>
<keyword evidence="11 25" id="KW-0812">Transmembrane</keyword>
<evidence type="ECO:0000256" key="18">
    <source>
        <dbReference type="ARBA" id="ARBA00023251"/>
    </source>
</evidence>
<dbReference type="AlphaFoldDB" id="A0AA35CI13"/>
<dbReference type="KEGG" id="cmic:caldi_03870"/>
<feature type="transmembrane region" description="Helical" evidence="25">
    <location>
        <begin position="41"/>
        <end position="61"/>
    </location>
</feature>
<keyword evidence="10" id="KW-0808">Transferase</keyword>
<dbReference type="Pfam" id="PF00912">
    <property type="entry name" value="Transgly"/>
    <property type="match status" value="1"/>
</dbReference>
<comment type="subcellular location">
    <subcellularLocation>
        <location evidence="2">Cell membrane</location>
        <topology evidence="2">Single-pass type II membrane protein</topology>
    </subcellularLocation>
</comment>
<keyword evidence="16 25" id="KW-1133">Transmembrane helix</keyword>
<reference evidence="28" key="1">
    <citation type="submission" date="2022-03" db="EMBL/GenBank/DDBJ databases">
        <title>Complete genome sequence of Caldinitratiruptor microaerophilus.</title>
        <authorList>
            <person name="Mukaiyama R."/>
            <person name="Nishiyama T."/>
            <person name="Ueda K."/>
        </authorList>
    </citation>
    <scope>NUCLEOTIDE SEQUENCE</scope>
    <source>
        <strain evidence="28">JCM 16183</strain>
    </source>
</reference>
<evidence type="ECO:0000256" key="17">
    <source>
        <dbReference type="ARBA" id="ARBA00023136"/>
    </source>
</evidence>
<feature type="compositionally biased region" description="Pro residues" evidence="24">
    <location>
        <begin position="736"/>
        <end position="746"/>
    </location>
</feature>
<dbReference type="GO" id="GO:0046677">
    <property type="term" value="P:response to antibiotic"/>
    <property type="evidence" value="ECO:0007669"/>
    <property type="project" value="UniProtKB-KW"/>
</dbReference>
<accession>A0AA35CI13</accession>
<organism evidence="28 29">
    <name type="scientific">Caldinitratiruptor microaerophilus</name>
    <dbReference type="NCBI Taxonomy" id="671077"/>
    <lineage>
        <taxon>Bacteria</taxon>
        <taxon>Bacillati</taxon>
        <taxon>Bacillota</taxon>
        <taxon>Clostridia</taxon>
        <taxon>Eubacteriales</taxon>
        <taxon>Symbiobacteriaceae</taxon>
        <taxon>Caldinitratiruptor</taxon>
    </lineage>
</organism>
<dbReference type="FunFam" id="1.10.3810.10:FF:000003">
    <property type="entry name" value="Penicillin-binding protein 1a"/>
    <property type="match status" value="1"/>
</dbReference>
<dbReference type="PANTHER" id="PTHR32282">
    <property type="entry name" value="BINDING PROTEIN TRANSPEPTIDASE, PUTATIVE-RELATED"/>
    <property type="match status" value="1"/>
</dbReference>
<dbReference type="InterPro" id="IPR050396">
    <property type="entry name" value="Glycosyltr_51/Transpeptidase"/>
</dbReference>
<keyword evidence="6" id="KW-1003">Cell membrane</keyword>
<keyword evidence="12" id="KW-0378">Hydrolase</keyword>
<comment type="catalytic activity">
    <reaction evidence="21">
        <text>Preferential cleavage: (Ac)2-L-Lys-D-Ala-|-D-Ala. Also transpeptidation of peptidyl-alanyl moieties that are N-acyl substituents of D-alanine.</text>
        <dbReference type="EC" id="3.4.16.4"/>
    </reaction>
</comment>
<evidence type="ECO:0000256" key="21">
    <source>
        <dbReference type="ARBA" id="ARBA00034000"/>
    </source>
</evidence>
<comment type="catalytic activity">
    <reaction evidence="23">
        <text>[GlcNAc-(1-&gt;4)-Mur2Ac(oyl-L-Ala-gamma-D-Glu-L-Lys-D-Ala-D-Ala)](n)-di-trans,octa-cis-undecaprenyl diphosphate + beta-D-GlcNAc-(1-&gt;4)-Mur2Ac(oyl-L-Ala-gamma-D-Glu-L-Lys-D-Ala-D-Ala)-di-trans,octa-cis-undecaprenyl diphosphate = [GlcNAc-(1-&gt;4)-Mur2Ac(oyl-L-Ala-gamma-D-Glu-L-Lys-D-Ala-D-Ala)](n+1)-di-trans,octa-cis-undecaprenyl diphosphate + di-trans,octa-cis-undecaprenyl diphosphate + H(+)</text>
        <dbReference type="Rhea" id="RHEA:23708"/>
        <dbReference type="Rhea" id="RHEA-COMP:9602"/>
        <dbReference type="Rhea" id="RHEA-COMP:9603"/>
        <dbReference type="ChEBI" id="CHEBI:15378"/>
        <dbReference type="ChEBI" id="CHEBI:58405"/>
        <dbReference type="ChEBI" id="CHEBI:60033"/>
        <dbReference type="ChEBI" id="CHEBI:78435"/>
        <dbReference type="EC" id="2.4.99.28"/>
    </reaction>
</comment>
<name>A0AA35CI13_9FIRM</name>
<feature type="domain" description="Penicillin-binding protein transpeptidase" evidence="26">
    <location>
        <begin position="354"/>
        <end position="631"/>
    </location>
</feature>
<dbReference type="Proteomes" id="UP001163687">
    <property type="component" value="Chromosome"/>
</dbReference>
<dbReference type="GO" id="GO:0071555">
    <property type="term" value="P:cell wall organization"/>
    <property type="evidence" value="ECO:0007669"/>
    <property type="project" value="UniProtKB-KW"/>
</dbReference>
<evidence type="ECO:0000256" key="3">
    <source>
        <dbReference type="ARBA" id="ARBA00004752"/>
    </source>
</evidence>
<evidence type="ECO:0000256" key="25">
    <source>
        <dbReference type="SAM" id="Phobius"/>
    </source>
</evidence>
<feature type="compositionally biased region" description="Pro residues" evidence="24">
    <location>
        <begin position="852"/>
        <end position="876"/>
    </location>
</feature>
<gene>
    <name evidence="28" type="ORF">caldi_03870</name>
</gene>
<keyword evidence="7" id="KW-0121">Carboxypeptidase</keyword>
<evidence type="ECO:0000256" key="9">
    <source>
        <dbReference type="ARBA" id="ARBA00022676"/>
    </source>
</evidence>
<dbReference type="SUPFAM" id="SSF53955">
    <property type="entry name" value="Lysozyme-like"/>
    <property type="match status" value="1"/>
</dbReference>
<dbReference type="GO" id="GO:0008955">
    <property type="term" value="F:peptidoglycan glycosyltransferase activity"/>
    <property type="evidence" value="ECO:0007669"/>
    <property type="project" value="UniProtKB-EC"/>
</dbReference>
<evidence type="ECO:0000256" key="24">
    <source>
        <dbReference type="SAM" id="MobiDB-lite"/>
    </source>
</evidence>
<dbReference type="PRINTS" id="PR01217">
    <property type="entry name" value="PRICHEXTENSN"/>
</dbReference>
<dbReference type="EC" id="2.4.99.28" evidence="22"/>
<dbReference type="GO" id="GO:0006508">
    <property type="term" value="P:proteolysis"/>
    <property type="evidence" value="ECO:0007669"/>
    <property type="project" value="UniProtKB-KW"/>
</dbReference>
<feature type="region of interest" description="Disordered" evidence="24">
    <location>
        <begin position="1"/>
        <end position="27"/>
    </location>
</feature>
<evidence type="ECO:0000256" key="16">
    <source>
        <dbReference type="ARBA" id="ARBA00022989"/>
    </source>
</evidence>
<feature type="compositionally biased region" description="Low complexity" evidence="24">
    <location>
        <begin position="11"/>
        <end position="27"/>
    </location>
</feature>
<evidence type="ECO:0000259" key="27">
    <source>
        <dbReference type="Pfam" id="PF00912"/>
    </source>
</evidence>
<dbReference type="InterPro" id="IPR023346">
    <property type="entry name" value="Lysozyme-like_dom_sf"/>
</dbReference>
<feature type="region of interest" description="Disordered" evidence="24">
    <location>
        <begin position="643"/>
        <end position="688"/>
    </location>
</feature>
<evidence type="ECO:0000256" key="12">
    <source>
        <dbReference type="ARBA" id="ARBA00022801"/>
    </source>
</evidence>
<dbReference type="PANTHER" id="PTHR32282:SF11">
    <property type="entry name" value="PENICILLIN-BINDING PROTEIN 1B"/>
    <property type="match status" value="1"/>
</dbReference>
<evidence type="ECO:0000256" key="13">
    <source>
        <dbReference type="ARBA" id="ARBA00022960"/>
    </source>
</evidence>
<keyword evidence="13" id="KW-0133">Cell shape</keyword>
<keyword evidence="17 25" id="KW-0472">Membrane</keyword>
<feature type="region of interest" description="Disordered" evidence="24">
    <location>
        <begin position="717"/>
        <end position="748"/>
    </location>
</feature>
<keyword evidence="18" id="KW-0046">Antibiotic resistance</keyword>
<feature type="compositionally biased region" description="Pro residues" evidence="24">
    <location>
        <begin position="654"/>
        <end position="688"/>
    </location>
</feature>
<proteinExistence type="predicted"/>
<dbReference type="GO" id="GO:0009252">
    <property type="term" value="P:peptidoglycan biosynthetic process"/>
    <property type="evidence" value="ECO:0007669"/>
    <property type="project" value="UniProtKB-KW"/>
</dbReference>
<evidence type="ECO:0000256" key="1">
    <source>
        <dbReference type="ARBA" id="ARBA00002624"/>
    </source>
</evidence>
<dbReference type="InterPro" id="IPR036950">
    <property type="entry name" value="PBP_transglycosylase"/>
</dbReference>
<dbReference type="GO" id="GO:0005886">
    <property type="term" value="C:plasma membrane"/>
    <property type="evidence" value="ECO:0007669"/>
    <property type="project" value="UniProtKB-SubCell"/>
</dbReference>
<dbReference type="GO" id="GO:0008360">
    <property type="term" value="P:regulation of cell shape"/>
    <property type="evidence" value="ECO:0007669"/>
    <property type="project" value="UniProtKB-KW"/>
</dbReference>
<keyword evidence="15" id="KW-0573">Peptidoglycan synthesis</keyword>